<feature type="active site" evidence="8">
    <location>
        <position position="69"/>
    </location>
</feature>
<comment type="caution">
    <text evidence="12">The sequence shown here is derived from an EMBL/GenBank/DDBJ whole genome shotgun (WGS) entry which is preliminary data.</text>
</comment>
<dbReference type="EC" id="1.11.1.-" evidence="7"/>
<evidence type="ECO:0000256" key="3">
    <source>
        <dbReference type="ARBA" id="ARBA00022617"/>
    </source>
</evidence>
<dbReference type="OrthoDB" id="255727at2"/>
<dbReference type="SUPFAM" id="SSF56634">
    <property type="entry name" value="Heme-dependent catalase-like"/>
    <property type="match status" value="1"/>
</dbReference>
<keyword evidence="10" id="KW-0812">Transmembrane</keyword>
<evidence type="ECO:0000256" key="8">
    <source>
        <dbReference type="PIRSR" id="PIRSR000296-1"/>
    </source>
</evidence>
<dbReference type="Gene3D" id="2.40.180.10">
    <property type="entry name" value="Catalase core domain"/>
    <property type="match status" value="1"/>
</dbReference>
<keyword evidence="5 7" id="KW-0560">Oxidoreductase</keyword>
<dbReference type="InterPro" id="IPR024168">
    <property type="entry name" value="Catalase_SrpA-type_pred"/>
</dbReference>
<feature type="transmembrane region" description="Helical" evidence="10">
    <location>
        <begin position="20"/>
        <end position="44"/>
    </location>
</feature>
<dbReference type="PROSITE" id="PS51402">
    <property type="entry name" value="CATALASE_3"/>
    <property type="match status" value="1"/>
</dbReference>
<dbReference type="Proteomes" id="UP000010448">
    <property type="component" value="Unassembled WGS sequence"/>
</dbReference>
<dbReference type="InterPro" id="IPR018028">
    <property type="entry name" value="Catalase"/>
</dbReference>
<dbReference type="PIRSF" id="PIRSF000296">
    <property type="entry name" value="SrpA"/>
    <property type="match status" value="1"/>
</dbReference>
<evidence type="ECO:0000256" key="1">
    <source>
        <dbReference type="ARBA" id="ARBA00005329"/>
    </source>
</evidence>
<dbReference type="GO" id="GO:0042542">
    <property type="term" value="P:response to hydrogen peroxide"/>
    <property type="evidence" value="ECO:0007669"/>
    <property type="project" value="TreeGrafter"/>
</dbReference>
<dbReference type="GO" id="GO:0020037">
    <property type="term" value="F:heme binding"/>
    <property type="evidence" value="ECO:0007669"/>
    <property type="project" value="InterPro"/>
</dbReference>
<evidence type="ECO:0000256" key="6">
    <source>
        <dbReference type="ARBA" id="ARBA00023004"/>
    </source>
</evidence>
<proteinExistence type="inferred from homology"/>
<reference evidence="12 13" key="1">
    <citation type="journal article" date="2013" name="Genome Announc.">
        <title>Genome Sequence of Naphthalene-Degrading Soil Bacterium Pseudomonas putida CSV86.</title>
        <authorList>
            <person name="Phale P.S."/>
            <person name="Paliwal V."/>
            <person name="Raju S.C."/>
            <person name="Modak A."/>
            <person name="Purohit H.J."/>
        </authorList>
    </citation>
    <scope>NUCLEOTIDE SEQUENCE [LARGE SCALE GENOMIC DNA]</scope>
    <source>
        <strain evidence="12 13">CSV86</strain>
    </source>
</reference>
<dbReference type="Gene3D" id="1.20.1280.120">
    <property type="match status" value="1"/>
</dbReference>
<evidence type="ECO:0000256" key="5">
    <source>
        <dbReference type="ARBA" id="ARBA00023002"/>
    </source>
</evidence>
<keyword evidence="10" id="KW-1133">Transmembrane helix</keyword>
<accession>A0A7K4EF32</accession>
<comment type="cofactor">
    <cofactor evidence="7">
        <name>heme</name>
        <dbReference type="ChEBI" id="CHEBI:30413"/>
    </cofactor>
</comment>
<evidence type="ECO:0000256" key="9">
    <source>
        <dbReference type="PIRSR" id="PIRSR000296-2"/>
    </source>
</evidence>
<dbReference type="InterPro" id="IPR020835">
    <property type="entry name" value="Catalase_sf"/>
</dbReference>
<dbReference type="EMBL" id="AMWJ02000002">
    <property type="protein sequence ID" value="NNJ16276.1"/>
    <property type="molecule type" value="Genomic_DNA"/>
</dbReference>
<evidence type="ECO:0000313" key="12">
    <source>
        <dbReference type="EMBL" id="NNJ16276.1"/>
    </source>
</evidence>
<dbReference type="GO" id="GO:0005737">
    <property type="term" value="C:cytoplasm"/>
    <property type="evidence" value="ECO:0007669"/>
    <property type="project" value="TreeGrafter"/>
</dbReference>
<dbReference type="PANTHER" id="PTHR11465">
    <property type="entry name" value="CATALASE"/>
    <property type="match status" value="1"/>
</dbReference>
<keyword evidence="6 7" id="KW-0408">Iron</keyword>
<dbReference type="Pfam" id="PF00199">
    <property type="entry name" value="Catalase"/>
    <property type="match status" value="1"/>
</dbReference>
<gene>
    <name evidence="12" type="ORF">CSV86_014165</name>
</gene>
<evidence type="ECO:0000256" key="4">
    <source>
        <dbReference type="ARBA" id="ARBA00022723"/>
    </source>
</evidence>
<dbReference type="AlphaFoldDB" id="A0A7K4EF32"/>
<evidence type="ECO:0000256" key="2">
    <source>
        <dbReference type="ARBA" id="ARBA00022559"/>
    </source>
</evidence>
<evidence type="ECO:0000313" key="13">
    <source>
        <dbReference type="Proteomes" id="UP000010448"/>
    </source>
</evidence>
<evidence type="ECO:0000256" key="7">
    <source>
        <dbReference type="PIRNR" id="PIRNR000296"/>
    </source>
</evidence>
<keyword evidence="10" id="KW-0472">Membrane</keyword>
<feature type="binding site" description="axial binding residue" evidence="9">
    <location>
        <position position="339"/>
    </location>
    <ligand>
        <name>heme</name>
        <dbReference type="ChEBI" id="CHEBI:30413"/>
    </ligand>
    <ligandPart>
        <name>Fe</name>
        <dbReference type="ChEBI" id="CHEBI:18248"/>
    </ligandPart>
</feature>
<comment type="function">
    <text evidence="7">Has an organic peroxide-dependent peroxidase activity.</text>
</comment>
<dbReference type="GO" id="GO:0046872">
    <property type="term" value="F:metal ion binding"/>
    <property type="evidence" value="ECO:0007669"/>
    <property type="project" value="UniProtKB-KW"/>
</dbReference>
<dbReference type="PANTHER" id="PTHR11465:SF9">
    <property type="entry name" value="CATALASE"/>
    <property type="match status" value="1"/>
</dbReference>
<comment type="similarity">
    <text evidence="1 7">Belongs to the catalase family.</text>
</comment>
<evidence type="ECO:0000256" key="10">
    <source>
        <dbReference type="SAM" id="Phobius"/>
    </source>
</evidence>
<keyword evidence="4 7" id="KW-0479">Metal-binding</keyword>
<dbReference type="GO" id="GO:0042744">
    <property type="term" value="P:hydrogen peroxide catabolic process"/>
    <property type="evidence" value="ECO:0007669"/>
    <property type="project" value="TreeGrafter"/>
</dbReference>
<dbReference type="InterPro" id="IPR011614">
    <property type="entry name" value="Catalase_core"/>
</dbReference>
<dbReference type="GO" id="GO:0004096">
    <property type="term" value="F:catalase activity"/>
    <property type="evidence" value="ECO:0007669"/>
    <property type="project" value="InterPro"/>
</dbReference>
<name>A0A7K4EF32_9PSED</name>
<keyword evidence="2 7" id="KW-0575">Peroxidase</keyword>
<dbReference type="CDD" id="cd08153">
    <property type="entry name" value="srpA_like"/>
    <property type="match status" value="1"/>
</dbReference>
<sequence length="365" mass="39660">MWIDRSRGSAVQARKFKTIWFPLAAIAVIVGGLALLFAWAAGLLGDRTTTRTFLGNTLQEFEPGYRRAHGKGVCFTGVFHSSGAASSLSKARVFSQQDIPAIGRFSIGSGDPHAADTSTSTVSMALLLTADDQSQWRMKLNNAPYFPTRDAEGFLAQRSAFEPDPATGQPDPARVAAFFEKYPEARKAVEYKATAPWPRSFAGAQYNVINAFVLLAADGKRQAVRWSMRPHATLPGLSAEERAKAGHDFLFEDIKQRSANGSLYWDLVLQLAEAGDPVDDPSQPWPPERQQVVAGTLEVTSVRDQAEGGCRDINFDPTLVPSGIELSKDPVLAARAGIYSHSYNARLREIGFGKATQAIGKKDGE</sequence>
<keyword evidence="13" id="KW-1185">Reference proteome</keyword>
<evidence type="ECO:0000259" key="11">
    <source>
        <dbReference type="SMART" id="SM01060"/>
    </source>
</evidence>
<feature type="domain" description="Catalase core" evidence="11">
    <location>
        <begin position="28"/>
        <end position="363"/>
    </location>
</feature>
<organism evidence="12 13">
    <name type="scientific">Pseudomonas bharatica CSV86</name>
    <dbReference type="NCBI Taxonomy" id="1005395"/>
    <lineage>
        <taxon>Bacteria</taxon>
        <taxon>Pseudomonadati</taxon>
        <taxon>Pseudomonadota</taxon>
        <taxon>Gammaproteobacteria</taxon>
        <taxon>Pseudomonadales</taxon>
        <taxon>Pseudomonadaceae</taxon>
        <taxon>Pseudomonas</taxon>
        <taxon>Pseudomonas bharatica</taxon>
    </lineage>
</organism>
<dbReference type="SMART" id="SM01060">
    <property type="entry name" value="Catalase"/>
    <property type="match status" value="1"/>
</dbReference>
<protein>
    <recommendedName>
        <fullName evidence="7">Catalase-related peroxidase</fullName>
        <ecNumber evidence="7">1.11.1.-</ecNumber>
    </recommendedName>
</protein>
<keyword evidence="3 7" id="KW-0349">Heme</keyword>